<dbReference type="eggNOG" id="KOG0192">
    <property type="taxonomic scope" value="Eukaryota"/>
</dbReference>
<dbReference type="InterPro" id="IPR000719">
    <property type="entry name" value="Prot_kinase_dom"/>
</dbReference>
<dbReference type="InterPro" id="IPR001245">
    <property type="entry name" value="Ser-Thr/Tyr_kinase_cat_dom"/>
</dbReference>
<dbReference type="STRING" id="1156394.T0PWW4"/>
<reference evidence="3 4" key="1">
    <citation type="submission" date="2012-04" db="EMBL/GenBank/DDBJ databases">
        <title>The Genome Sequence of Saprolegnia declina VS20.</title>
        <authorList>
            <consortium name="The Broad Institute Genome Sequencing Platform"/>
            <person name="Russ C."/>
            <person name="Nusbaum C."/>
            <person name="Tyler B."/>
            <person name="van West P."/>
            <person name="Dieguez-Uribeondo J."/>
            <person name="de Bruijn I."/>
            <person name="Tripathy S."/>
            <person name="Jiang R."/>
            <person name="Young S.K."/>
            <person name="Zeng Q."/>
            <person name="Gargeya S."/>
            <person name="Fitzgerald M."/>
            <person name="Haas B."/>
            <person name="Abouelleil A."/>
            <person name="Alvarado L."/>
            <person name="Arachchi H.M."/>
            <person name="Berlin A."/>
            <person name="Chapman S.B."/>
            <person name="Goldberg J."/>
            <person name="Griggs A."/>
            <person name="Gujja S."/>
            <person name="Hansen M."/>
            <person name="Howarth C."/>
            <person name="Imamovic A."/>
            <person name="Larimer J."/>
            <person name="McCowen C."/>
            <person name="Montmayeur A."/>
            <person name="Murphy C."/>
            <person name="Neiman D."/>
            <person name="Pearson M."/>
            <person name="Priest M."/>
            <person name="Roberts A."/>
            <person name="Saif S."/>
            <person name="Shea T."/>
            <person name="Sisk P."/>
            <person name="Sykes S."/>
            <person name="Wortman J."/>
            <person name="Nusbaum C."/>
            <person name="Birren B."/>
        </authorList>
    </citation>
    <scope>NUCLEOTIDE SEQUENCE [LARGE SCALE GENOMIC DNA]</scope>
    <source>
        <strain evidence="3 4">VS20</strain>
    </source>
</reference>
<organism evidence="3 4">
    <name type="scientific">Saprolegnia diclina (strain VS20)</name>
    <dbReference type="NCBI Taxonomy" id="1156394"/>
    <lineage>
        <taxon>Eukaryota</taxon>
        <taxon>Sar</taxon>
        <taxon>Stramenopiles</taxon>
        <taxon>Oomycota</taxon>
        <taxon>Saprolegniomycetes</taxon>
        <taxon>Saprolegniales</taxon>
        <taxon>Saprolegniaceae</taxon>
        <taxon>Saprolegnia</taxon>
    </lineage>
</organism>
<keyword evidence="3" id="KW-0418">Kinase</keyword>
<dbReference type="InParanoid" id="T0PWW4"/>
<dbReference type="VEuPathDB" id="FungiDB:SDRG_12258"/>
<feature type="domain" description="Protein kinase" evidence="2">
    <location>
        <begin position="77"/>
        <end position="342"/>
    </location>
</feature>
<proteinExistence type="predicted"/>
<dbReference type="GeneID" id="19952985"/>
<keyword evidence="4" id="KW-1185">Reference proteome</keyword>
<dbReference type="AlphaFoldDB" id="T0PWW4"/>
<dbReference type="Proteomes" id="UP000030762">
    <property type="component" value="Unassembled WGS sequence"/>
</dbReference>
<dbReference type="GO" id="GO:0005524">
    <property type="term" value="F:ATP binding"/>
    <property type="evidence" value="ECO:0007669"/>
    <property type="project" value="InterPro"/>
</dbReference>
<keyword evidence="3" id="KW-0808">Transferase</keyword>
<dbReference type="SUPFAM" id="SSF56112">
    <property type="entry name" value="Protein kinase-like (PK-like)"/>
    <property type="match status" value="1"/>
</dbReference>
<gene>
    <name evidence="3" type="ORF">SDRG_12258</name>
</gene>
<dbReference type="PANTHER" id="PTHR44329:SF214">
    <property type="entry name" value="PROTEIN KINASE DOMAIN-CONTAINING PROTEIN"/>
    <property type="match status" value="1"/>
</dbReference>
<dbReference type="RefSeq" id="XP_008616546.1">
    <property type="nucleotide sequence ID" value="XM_008618324.1"/>
</dbReference>
<dbReference type="Gene3D" id="1.10.510.10">
    <property type="entry name" value="Transferase(Phosphotransferase) domain 1"/>
    <property type="match status" value="1"/>
</dbReference>
<dbReference type="OMA" id="SWHTHLL"/>
<evidence type="ECO:0000256" key="1">
    <source>
        <dbReference type="SAM" id="MobiDB-lite"/>
    </source>
</evidence>
<dbReference type="InterPro" id="IPR011009">
    <property type="entry name" value="Kinase-like_dom_sf"/>
</dbReference>
<evidence type="ECO:0000313" key="3">
    <source>
        <dbReference type="EMBL" id="EQC29979.1"/>
    </source>
</evidence>
<evidence type="ECO:0000313" key="4">
    <source>
        <dbReference type="Proteomes" id="UP000030762"/>
    </source>
</evidence>
<dbReference type="InterPro" id="IPR051681">
    <property type="entry name" value="Ser/Thr_Kinases-Pseudokinases"/>
</dbReference>
<dbReference type="OrthoDB" id="10261027at2759"/>
<protein>
    <submittedName>
        <fullName evidence="3">TKL/DRK protein kinase</fullName>
    </submittedName>
</protein>
<evidence type="ECO:0000259" key="2">
    <source>
        <dbReference type="PROSITE" id="PS50011"/>
    </source>
</evidence>
<dbReference type="Pfam" id="PF07714">
    <property type="entry name" value="PK_Tyr_Ser-Thr"/>
    <property type="match status" value="1"/>
</dbReference>
<name>T0PWW4_SAPDV</name>
<dbReference type="EMBL" id="JH767179">
    <property type="protein sequence ID" value="EQC29979.1"/>
    <property type="molecule type" value="Genomic_DNA"/>
</dbReference>
<dbReference type="GO" id="GO:0004674">
    <property type="term" value="F:protein serine/threonine kinase activity"/>
    <property type="evidence" value="ECO:0007669"/>
    <property type="project" value="TreeGrafter"/>
</dbReference>
<sequence length="352" mass="39376">MGAGPSSDAAQPPPDRIRRGVSGCLRRTFKRPKLKLTSLDPTLPSDTMYACSPRSILVSVLTSDKYDALVAIPFESLELAAVIGKTKYGDVQHASYHGTPVLVKYMPPMIDRATRRLFADDLHLLVSLRHPNIVQCIGASWSSPLKACFVMEYLDRGDLSSLLRNSRIELSWHTHLLSIAIGTARGLAYMHGHSPPLLHRNLKSTNIRIGGDYSAKISGFALRRDRDVGVLRPRDTSYYWMSPEMLRGDRCTHKTDVYSFGIVLSELDTRATPYLDALPVDETDTSLVHQILFDERRPTLSSTPMESLQRLYRRCVASDPRHRPRFEEILDILETDVYNDALDLASPSALGG</sequence>
<dbReference type="PANTHER" id="PTHR44329">
    <property type="entry name" value="SERINE/THREONINE-PROTEIN KINASE TNNI3K-RELATED"/>
    <property type="match status" value="1"/>
</dbReference>
<dbReference type="PROSITE" id="PS50011">
    <property type="entry name" value="PROTEIN_KINASE_DOM"/>
    <property type="match status" value="1"/>
</dbReference>
<feature type="region of interest" description="Disordered" evidence="1">
    <location>
        <begin position="1"/>
        <end position="20"/>
    </location>
</feature>
<accession>T0PWW4</accession>